<sequence>MVRRQAGHDPQRTGNLPPLQGGSRRPLVWHHRRSPSYQQADPRLWRLTPAVRQELKKAFGGHHGGRGGDRGGRGGRGRGGRGEDDGDLGRGRGLGERFGFGDRFQVLYLSIVILQVYIDQIETNCSLW</sequence>
<protein>
    <submittedName>
        <fullName evidence="3">Uncharacterized protein</fullName>
    </submittedName>
</protein>
<evidence type="ECO:0000313" key="2">
    <source>
        <dbReference type="Proteomes" id="UP000887566"/>
    </source>
</evidence>
<feature type="compositionally biased region" description="Basic and acidic residues" evidence="1">
    <location>
        <begin position="80"/>
        <end position="92"/>
    </location>
</feature>
<feature type="region of interest" description="Disordered" evidence="1">
    <location>
        <begin position="1"/>
        <end position="43"/>
    </location>
</feature>
<keyword evidence="2" id="KW-1185">Reference proteome</keyword>
<accession>A0A914XFW5</accession>
<dbReference type="Proteomes" id="UP000887566">
    <property type="component" value="Unplaced"/>
</dbReference>
<name>A0A914XFW5_9BILA</name>
<evidence type="ECO:0000313" key="3">
    <source>
        <dbReference type="WBParaSite" id="PSAMB.scaffold752size41940.g8510.t1"/>
    </source>
</evidence>
<feature type="region of interest" description="Disordered" evidence="1">
    <location>
        <begin position="56"/>
        <end position="92"/>
    </location>
</feature>
<organism evidence="2 3">
    <name type="scientific">Plectus sambesii</name>
    <dbReference type="NCBI Taxonomy" id="2011161"/>
    <lineage>
        <taxon>Eukaryota</taxon>
        <taxon>Metazoa</taxon>
        <taxon>Ecdysozoa</taxon>
        <taxon>Nematoda</taxon>
        <taxon>Chromadorea</taxon>
        <taxon>Plectida</taxon>
        <taxon>Plectina</taxon>
        <taxon>Plectoidea</taxon>
        <taxon>Plectidae</taxon>
        <taxon>Plectus</taxon>
    </lineage>
</organism>
<feature type="compositionally biased region" description="Basic and acidic residues" evidence="1">
    <location>
        <begin position="1"/>
        <end position="11"/>
    </location>
</feature>
<proteinExistence type="predicted"/>
<evidence type="ECO:0000256" key="1">
    <source>
        <dbReference type="SAM" id="MobiDB-lite"/>
    </source>
</evidence>
<dbReference type="AlphaFoldDB" id="A0A914XFW5"/>
<dbReference type="WBParaSite" id="PSAMB.scaffold752size41940.g8510.t1">
    <property type="protein sequence ID" value="PSAMB.scaffold752size41940.g8510.t1"/>
    <property type="gene ID" value="PSAMB.scaffold752size41940.g8510"/>
</dbReference>
<reference evidence="3" key="1">
    <citation type="submission" date="2022-11" db="UniProtKB">
        <authorList>
            <consortium name="WormBaseParasite"/>
        </authorList>
    </citation>
    <scope>IDENTIFICATION</scope>
</reference>